<dbReference type="Gene3D" id="3.50.50.60">
    <property type="entry name" value="FAD/NAD(P)-binding domain"/>
    <property type="match status" value="2"/>
</dbReference>
<dbReference type="InterPro" id="IPR007867">
    <property type="entry name" value="GMC_OxRtase_C"/>
</dbReference>
<dbReference type="Pfam" id="PF00732">
    <property type="entry name" value="GMC_oxred_N"/>
    <property type="match status" value="1"/>
</dbReference>
<dbReference type="PANTHER" id="PTHR46056:SF12">
    <property type="entry name" value="LONG-CHAIN-ALCOHOL OXIDASE"/>
    <property type="match status" value="1"/>
</dbReference>
<dbReference type="EMBL" id="JAERRF010000015">
    <property type="protein sequence ID" value="MBL1099719.1"/>
    <property type="molecule type" value="Genomic_DNA"/>
</dbReference>
<evidence type="ECO:0000313" key="7">
    <source>
        <dbReference type="Proteomes" id="UP000634229"/>
    </source>
</evidence>
<evidence type="ECO:0000256" key="2">
    <source>
        <dbReference type="ARBA" id="ARBA00022630"/>
    </source>
</evidence>
<proteinExistence type="inferred from homology"/>
<dbReference type="Pfam" id="PF00890">
    <property type="entry name" value="FAD_binding_2"/>
    <property type="match status" value="1"/>
</dbReference>
<dbReference type="Gene3D" id="3.30.410.10">
    <property type="entry name" value="Cholesterol Oxidase, domain 2"/>
    <property type="match status" value="1"/>
</dbReference>
<name>A0ABS1NIF8_9ACTN</name>
<gene>
    <name evidence="6" type="ORF">JK363_24230</name>
</gene>
<dbReference type="PROSITE" id="PS00624">
    <property type="entry name" value="GMC_OXRED_2"/>
    <property type="match status" value="1"/>
</dbReference>
<dbReference type="InterPro" id="IPR003953">
    <property type="entry name" value="FAD-dep_OxRdtase_2_FAD-bd"/>
</dbReference>
<evidence type="ECO:0000256" key="3">
    <source>
        <dbReference type="ARBA" id="ARBA00022827"/>
    </source>
</evidence>
<dbReference type="PRINTS" id="PR00411">
    <property type="entry name" value="PNDRDTASEI"/>
</dbReference>
<dbReference type="InterPro" id="IPR036188">
    <property type="entry name" value="FAD/NAD-bd_sf"/>
</dbReference>
<evidence type="ECO:0000313" key="6">
    <source>
        <dbReference type="EMBL" id="MBL1099719.1"/>
    </source>
</evidence>
<accession>A0ABS1NIF8</accession>
<keyword evidence="4" id="KW-0560">Oxidoreductase</keyword>
<dbReference type="RefSeq" id="WP_201877240.1">
    <property type="nucleotide sequence ID" value="NZ_JAERRF010000015.1"/>
</dbReference>
<evidence type="ECO:0000259" key="5">
    <source>
        <dbReference type="PROSITE" id="PS00624"/>
    </source>
</evidence>
<keyword evidence="3" id="KW-0274">FAD</keyword>
<evidence type="ECO:0000256" key="1">
    <source>
        <dbReference type="ARBA" id="ARBA00010790"/>
    </source>
</evidence>
<comment type="caution">
    <text evidence="6">The sequence shown here is derived from an EMBL/GenBank/DDBJ whole genome shotgun (WGS) entry which is preliminary data.</text>
</comment>
<reference evidence="6 7" key="1">
    <citation type="submission" date="2021-01" db="EMBL/GenBank/DDBJ databases">
        <title>WGS of actinomycetes isolated from Thailand.</title>
        <authorList>
            <person name="Thawai C."/>
        </authorList>
    </citation>
    <scope>NUCLEOTIDE SEQUENCE [LARGE SCALE GENOMIC DNA]</scope>
    <source>
        <strain evidence="6 7">CA1R205</strain>
    </source>
</reference>
<dbReference type="PANTHER" id="PTHR46056">
    <property type="entry name" value="LONG-CHAIN-ALCOHOL OXIDASE"/>
    <property type="match status" value="1"/>
</dbReference>
<feature type="domain" description="Glucose-methanol-choline oxidoreductase N-terminal" evidence="5">
    <location>
        <begin position="394"/>
        <end position="408"/>
    </location>
</feature>
<comment type="similarity">
    <text evidence="1">Belongs to the GMC oxidoreductase family.</text>
</comment>
<dbReference type="Proteomes" id="UP000634229">
    <property type="component" value="Unassembled WGS sequence"/>
</dbReference>
<sequence>MSPDTPRSAFCGAATRLRAPHTRGSLDGLVAALLADDGATPWPGRVPRRLETVLAAMPLPARAGVRTAAAALDAYALATTGRRLTALGPAERERLLDSLGARSALLPLLDVLKVPVLLAAGTERMLDHGGHRPGTALPRQDPPLDCTPADAWPARTTTDAVVIGSGAGGAMAARTLARFGLRVVVLEEGHHHSTDSFGKRTPLDRFTELYRDGGATVAVGNPPLLLPVGRAVGGTTVVNSGTCYRTPDHVLDRWRRTFGFELADRFDTALDEAEKTVRVATQPVEVLGNNGLLALIGAERLGWQASPLRRNAPGCKGSCQCVVGCPTGAKQSVQLSVLPDACAHGARIVTGARVRRILVERDRPGGPRAAGVQVRREDGDTFEILAPLVVVAAGALETPPLLRRSGLGGHPMLGRNLSVHPATSVAGRFDQPVTAWEGVLQSVGVEEHHSDGILIEATATPPGMGSFVLPGLGGELRRELETSDRLATFGAMIADRPSGRVLGRNRTLLRYGLDRRDADRLVRAVRAMGELLLAAGAEEVLTGIPATPRVHSLTELDAAMAKVSARQLHLSAFHPTGTAAAGADPQATPADPAGRLRGVRGVLVADGSVLPSCPEVNPQLSIMAAALAVCEAHLEGVETAVAVSGGVE</sequence>
<organism evidence="6 7">
    <name type="scientific">Streptomyces coffeae</name>
    <dbReference type="NCBI Taxonomy" id="621382"/>
    <lineage>
        <taxon>Bacteria</taxon>
        <taxon>Bacillati</taxon>
        <taxon>Actinomycetota</taxon>
        <taxon>Actinomycetes</taxon>
        <taxon>Kitasatosporales</taxon>
        <taxon>Streptomycetaceae</taxon>
        <taxon>Streptomyces</taxon>
    </lineage>
</organism>
<evidence type="ECO:0000256" key="4">
    <source>
        <dbReference type="ARBA" id="ARBA00023002"/>
    </source>
</evidence>
<keyword evidence="7" id="KW-1185">Reference proteome</keyword>
<dbReference type="InterPro" id="IPR000172">
    <property type="entry name" value="GMC_OxRdtase_N"/>
</dbReference>
<dbReference type="Pfam" id="PF05199">
    <property type="entry name" value="GMC_oxred_C"/>
    <property type="match status" value="1"/>
</dbReference>
<protein>
    <submittedName>
        <fullName evidence="6">GMC family oxidoreductase</fullName>
    </submittedName>
</protein>
<keyword evidence="2" id="KW-0285">Flavoprotein</keyword>
<dbReference type="SUPFAM" id="SSF51905">
    <property type="entry name" value="FAD/NAD(P)-binding domain"/>
    <property type="match status" value="1"/>
</dbReference>